<dbReference type="RefSeq" id="WP_054734758.1">
    <property type="nucleotide sequence ID" value="NZ_AYZM01000046.1"/>
</dbReference>
<reference evidence="1 2" key="1">
    <citation type="journal article" date="2015" name="Genome Announc.">
        <title>Expanding the biotechnology potential of lactobacilli through comparative genomics of 213 strains and associated genera.</title>
        <authorList>
            <person name="Sun Z."/>
            <person name="Harris H.M."/>
            <person name="McCann A."/>
            <person name="Guo C."/>
            <person name="Argimon S."/>
            <person name="Zhang W."/>
            <person name="Yang X."/>
            <person name="Jeffery I.B."/>
            <person name="Cooney J.C."/>
            <person name="Kagawa T.F."/>
            <person name="Liu W."/>
            <person name="Song Y."/>
            <person name="Salvetti E."/>
            <person name="Wrobel A."/>
            <person name="Rasinkangas P."/>
            <person name="Parkhill J."/>
            <person name="Rea M.C."/>
            <person name="O'Sullivan O."/>
            <person name="Ritari J."/>
            <person name="Douillard F.P."/>
            <person name="Paul Ross R."/>
            <person name="Yang R."/>
            <person name="Briner A.E."/>
            <person name="Felis G.E."/>
            <person name="de Vos W.M."/>
            <person name="Barrangou R."/>
            <person name="Klaenhammer T.R."/>
            <person name="Caufield P.W."/>
            <person name="Cui Y."/>
            <person name="Zhang H."/>
            <person name="O'Toole P.W."/>
        </authorList>
    </citation>
    <scope>NUCLEOTIDE SEQUENCE [LARGE SCALE GENOMIC DNA]</scope>
    <source>
        <strain evidence="1 2">DSM 23365</strain>
    </source>
</reference>
<proteinExistence type="predicted"/>
<name>A0A0R2FCB6_9LACO</name>
<dbReference type="OrthoDB" id="2328659at2"/>
<dbReference type="STRING" id="1423804.FD14_GL003136"/>
<comment type="caution">
    <text evidence="1">The sequence shown here is derived from an EMBL/GenBank/DDBJ whole genome shotgun (WGS) entry which is preliminary data.</text>
</comment>
<evidence type="ECO:0000313" key="2">
    <source>
        <dbReference type="Proteomes" id="UP000051442"/>
    </source>
</evidence>
<dbReference type="EMBL" id="AYZM01000046">
    <property type="protein sequence ID" value="KRN26067.1"/>
    <property type="molecule type" value="Genomic_DNA"/>
</dbReference>
<gene>
    <name evidence="1" type="ORF">FD14_GL003136</name>
</gene>
<protein>
    <submittedName>
        <fullName evidence="1">Uncharacterized protein</fullName>
    </submittedName>
</protein>
<dbReference type="Proteomes" id="UP000051442">
    <property type="component" value="Unassembled WGS sequence"/>
</dbReference>
<dbReference type="PATRIC" id="fig|1423804.4.peg.3370"/>
<evidence type="ECO:0000313" key="1">
    <source>
        <dbReference type="EMBL" id="KRN26067.1"/>
    </source>
</evidence>
<organism evidence="1 2">
    <name type="scientific">Secundilactobacillus similis DSM 23365 = JCM 2765</name>
    <dbReference type="NCBI Taxonomy" id="1423804"/>
    <lineage>
        <taxon>Bacteria</taxon>
        <taxon>Bacillati</taxon>
        <taxon>Bacillota</taxon>
        <taxon>Bacilli</taxon>
        <taxon>Lactobacillales</taxon>
        <taxon>Lactobacillaceae</taxon>
        <taxon>Secundilactobacillus</taxon>
    </lineage>
</organism>
<dbReference type="AlphaFoldDB" id="A0A0R2FCB6"/>
<keyword evidence="2" id="KW-1185">Reference proteome</keyword>
<accession>A0A0R2FCB6</accession>
<sequence>MRLLISDVRELRLGDRTAEIEQFLAKIGYQISEASATTIMLANDHASVTASVPVVLQRYDRDHFLSVTAADGEQFDLPYVKQPQNRVRF</sequence>